<feature type="coiled-coil region" evidence="6">
    <location>
        <begin position="60"/>
        <end position="108"/>
    </location>
</feature>
<name>B6K6U4_SCHJY</name>
<organism evidence="8 10">
    <name type="scientific">Schizosaccharomyces japonicus (strain yFS275 / FY16936)</name>
    <name type="common">Fission yeast</name>
    <dbReference type="NCBI Taxonomy" id="402676"/>
    <lineage>
        <taxon>Eukaryota</taxon>
        <taxon>Fungi</taxon>
        <taxon>Dikarya</taxon>
        <taxon>Ascomycota</taxon>
        <taxon>Taphrinomycotina</taxon>
        <taxon>Schizosaccharomycetes</taxon>
        <taxon>Schizosaccharomycetales</taxon>
        <taxon>Schizosaccharomycetaceae</taxon>
        <taxon>Schizosaccharomyces</taxon>
    </lineage>
</organism>
<dbReference type="VEuPathDB" id="FungiDB:SJAG_04433"/>
<dbReference type="GeneID" id="7050250"/>
<dbReference type="GO" id="GO:0000481">
    <property type="term" value="P:maturation of 5S rRNA"/>
    <property type="evidence" value="ECO:0000318"/>
    <property type="project" value="GO_Central"/>
</dbReference>
<dbReference type="InterPro" id="IPR005011">
    <property type="entry name" value="SNU66/SART1"/>
</dbReference>
<dbReference type="Proteomes" id="UP000001744">
    <property type="component" value="Unassembled WGS sequence"/>
</dbReference>
<evidence type="ECO:0000256" key="6">
    <source>
        <dbReference type="SAM" id="Coils"/>
    </source>
</evidence>
<reference evidence="8 10" key="1">
    <citation type="journal article" date="2011" name="Science">
        <title>Comparative functional genomics of the fission yeasts.</title>
        <authorList>
            <person name="Rhind N."/>
            <person name="Chen Z."/>
            <person name="Yassour M."/>
            <person name="Thompson D.A."/>
            <person name="Haas B.J."/>
            <person name="Habib N."/>
            <person name="Wapinski I."/>
            <person name="Roy S."/>
            <person name="Lin M.F."/>
            <person name="Heiman D.I."/>
            <person name="Young S.K."/>
            <person name="Furuya K."/>
            <person name="Guo Y."/>
            <person name="Pidoux A."/>
            <person name="Chen H.M."/>
            <person name="Robbertse B."/>
            <person name="Goldberg J.M."/>
            <person name="Aoki K."/>
            <person name="Bayne E.H."/>
            <person name="Berlin A.M."/>
            <person name="Desjardins C.A."/>
            <person name="Dobbs E."/>
            <person name="Dukaj L."/>
            <person name="Fan L."/>
            <person name="FitzGerald M.G."/>
            <person name="French C."/>
            <person name="Gujja S."/>
            <person name="Hansen K."/>
            <person name="Keifenheim D."/>
            <person name="Levin J.Z."/>
            <person name="Mosher R.A."/>
            <person name="Mueller C.A."/>
            <person name="Pfiffner J."/>
            <person name="Priest M."/>
            <person name="Russ C."/>
            <person name="Smialowska A."/>
            <person name="Swoboda P."/>
            <person name="Sykes S.M."/>
            <person name="Vaughn M."/>
            <person name="Vengrova S."/>
            <person name="Yoder R."/>
            <person name="Zeng Q."/>
            <person name="Allshire R."/>
            <person name="Baulcombe D."/>
            <person name="Birren B.W."/>
            <person name="Brown W."/>
            <person name="Ekwall K."/>
            <person name="Kellis M."/>
            <person name="Leatherwood J."/>
            <person name="Levin H."/>
            <person name="Margalit H."/>
            <person name="Martienssen R."/>
            <person name="Nieduszynski C.A."/>
            <person name="Spatafora J.W."/>
            <person name="Friedman N."/>
            <person name="Dalgaard J.Z."/>
            <person name="Baumann P."/>
            <person name="Niki H."/>
            <person name="Regev A."/>
            <person name="Nusbaum C."/>
        </authorList>
    </citation>
    <scope>NUCLEOTIDE SEQUENCE [LARGE SCALE GENOMIC DNA]</scope>
    <source>
        <strain evidence="10">yFS275 / FY16936</strain>
    </source>
</reference>
<protein>
    <submittedName>
        <fullName evidence="8">U4/U6 X U5 tri-snRNP complex subunit Snu66</fullName>
    </submittedName>
</protein>
<gene>
    <name evidence="9" type="primary">snu66</name>
    <name evidence="8" type="ORF">SJAG_04433</name>
</gene>
<feature type="compositionally biased region" description="Polar residues" evidence="7">
    <location>
        <begin position="132"/>
        <end position="162"/>
    </location>
</feature>
<dbReference type="PANTHER" id="PTHR14152:SF5">
    <property type="entry name" value="U4_U6.U5 TRI-SNRNP-ASSOCIATED PROTEIN 1"/>
    <property type="match status" value="1"/>
</dbReference>
<keyword evidence="4" id="KW-0508">mRNA splicing</keyword>
<sequence>MSAVNQATESLSIDETNKLRISLGLKPLDVTGEKSAPANKDATDKNDDYVQSQIQEDDALENWKREQQRAAEEQKHKEAELRLQKLRAERERKKLLQKKSLAELLEDEEGAEEEDALSWVKRTRSQVRKSVLSPSSTTKLQKPASTTSVDLSNNSTSPKNSTLEGVRIAHNTSQLSSPDGVYLTLRDANVLDNNGDVFESVSLVEQETTERNVKERLRQQSYVPYEDETTFNGSALLPQYSNEKNQGLSETVIGGNNIVLDSTQKINTANATQNSEALSLDTGEEKQITDYQSIKIKKSKRKKRKAVHQRTIDTVDEVDGSTTANEKEEQLTQEHKKFTVKDVNLNIKYRAFYNSSFVDDDDLQSALSTRRQQLQRKRALDGESVADQVMKLPSHLKIEHLDGTDSNPGLVLDATRTFVDALENKNVVVTSPEPMSHNNQTNEDGVPAAKLSINEKTADAFDTANEQNNGMDAEENAIEESLVSKGVGTVLNILKQKGVVKLQNDAYDRVRREQLYTQWVAKKRLLRAELEDKRQRELYAKRENEKWDKMVAELEMEQFQDYKPEINLRYVDEFGQELGPKEAYKYLLSHQFHGKGSGKAKTEKRLKKIEEIEKNERKPIF</sequence>
<dbReference type="Pfam" id="PF03343">
    <property type="entry name" value="SART-1"/>
    <property type="match status" value="1"/>
</dbReference>
<dbReference type="AlphaFoldDB" id="B6K6U4"/>
<comment type="similarity">
    <text evidence="2">Belongs to the SNU66/SART1 family.</text>
</comment>
<dbReference type="EMBL" id="KE651167">
    <property type="protein sequence ID" value="EEB09248.2"/>
    <property type="molecule type" value="Genomic_DNA"/>
</dbReference>
<evidence type="ECO:0000256" key="5">
    <source>
        <dbReference type="ARBA" id="ARBA00023242"/>
    </source>
</evidence>
<comment type="subcellular location">
    <subcellularLocation>
        <location evidence="1">Nucleus</location>
    </subcellularLocation>
</comment>
<evidence type="ECO:0000313" key="9">
    <source>
        <dbReference type="JaponicusDB" id="SJAG_04433"/>
    </source>
</evidence>
<proteinExistence type="inferred from homology"/>
<keyword evidence="3" id="KW-0507">mRNA processing</keyword>
<dbReference type="PANTHER" id="PTHR14152">
    <property type="entry name" value="SQUAMOUS CELL CARCINOMA ANTIGEN RECOGNISED BY CYTOTOXIC T LYMPHOCYTES"/>
    <property type="match status" value="1"/>
</dbReference>
<keyword evidence="10" id="KW-1185">Reference proteome</keyword>
<dbReference type="Pfam" id="PF19252">
    <property type="entry name" value="HIND"/>
    <property type="match status" value="1"/>
</dbReference>
<keyword evidence="6" id="KW-0175">Coiled coil</keyword>
<evidence type="ECO:0000256" key="7">
    <source>
        <dbReference type="SAM" id="MobiDB-lite"/>
    </source>
</evidence>
<dbReference type="OrthoDB" id="5583at2759"/>
<dbReference type="eggNOG" id="KOG2217">
    <property type="taxonomic scope" value="Eukaryota"/>
</dbReference>
<keyword evidence="5" id="KW-0539">Nucleus</keyword>
<evidence type="ECO:0000256" key="1">
    <source>
        <dbReference type="ARBA" id="ARBA00004123"/>
    </source>
</evidence>
<dbReference type="InterPro" id="IPR045347">
    <property type="entry name" value="HIND"/>
</dbReference>
<dbReference type="GO" id="GO:0046540">
    <property type="term" value="C:U4/U6 x U5 tri-snRNP complex"/>
    <property type="evidence" value="ECO:0000318"/>
    <property type="project" value="GO_Central"/>
</dbReference>
<accession>B6K6U4</accession>
<feature type="region of interest" description="Disordered" evidence="7">
    <location>
        <begin position="24"/>
        <end position="47"/>
    </location>
</feature>
<dbReference type="OMA" id="KRRDYTG"/>
<evidence type="ECO:0000313" key="8">
    <source>
        <dbReference type="EMBL" id="EEB09248.2"/>
    </source>
</evidence>
<feature type="region of interest" description="Disordered" evidence="7">
    <location>
        <begin position="127"/>
        <end position="162"/>
    </location>
</feature>
<dbReference type="GO" id="GO:0045292">
    <property type="term" value="P:mRNA cis splicing, via spliceosome"/>
    <property type="evidence" value="ECO:0000318"/>
    <property type="project" value="GO_Central"/>
</dbReference>
<dbReference type="STRING" id="402676.B6K6U4"/>
<evidence type="ECO:0000313" key="10">
    <source>
        <dbReference type="Proteomes" id="UP000001744"/>
    </source>
</evidence>
<dbReference type="HOGENOM" id="CLU_009379_2_0_1"/>
<evidence type="ECO:0000256" key="4">
    <source>
        <dbReference type="ARBA" id="ARBA00023187"/>
    </source>
</evidence>
<evidence type="ECO:0000256" key="2">
    <source>
        <dbReference type="ARBA" id="ARBA00006076"/>
    </source>
</evidence>
<dbReference type="JaponicusDB" id="SJAG_04433">
    <property type="gene designation" value="snu66"/>
</dbReference>
<dbReference type="RefSeq" id="XP_002175541.2">
    <property type="nucleotide sequence ID" value="XM_002175505.2"/>
</dbReference>
<evidence type="ECO:0000256" key="3">
    <source>
        <dbReference type="ARBA" id="ARBA00022664"/>
    </source>
</evidence>